<dbReference type="Pfam" id="PF00404">
    <property type="entry name" value="Dockerin_1"/>
    <property type="match status" value="1"/>
</dbReference>
<evidence type="ECO:0000256" key="1">
    <source>
        <dbReference type="SAM" id="MobiDB-lite"/>
    </source>
</evidence>
<dbReference type="EMBL" id="JACSNV010000008">
    <property type="protein sequence ID" value="MBM6877964.1"/>
    <property type="molecule type" value="Genomic_DNA"/>
</dbReference>
<dbReference type="InterPro" id="IPR036439">
    <property type="entry name" value="Dockerin_dom_sf"/>
</dbReference>
<gene>
    <name evidence="3" type="ORF">H9X83_07295</name>
</gene>
<dbReference type="InterPro" id="IPR018247">
    <property type="entry name" value="EF_Hand_1_Ca_BS"/>
</dbReference>
<reference evidence="3 4" key="1">
    <citation type="journal article" date="2021" name="Sci. Rep.">
        <title>The distribution of antibiotic resistance genes in chicken gut microbiota commensals.</title>
        <authorList>
            <person name="Juricova H."/>
            <person name="Matiasovicova J."/>
            <person name="Kubasova T."/>
            <person name="Cejkova D."/>
            <person name="Rychlik I."/>
        </authorList>
    </citation>
    <scope>NUCLEOTIDE SEQUENCE [LARGE SCALE GENOMIC DNA]</scope>
    <source>
        <strain evidence="3 4">An431b</strain>
    </source>
</reference>
<organism evidence="3 4">
    <name type="scientific">Anaerotignum lactatifermentans</name>
    <dbReference type="NCBI Taxonomy" id="160404"/>
    <lineage>
        <taxon>Bacteria</taxon>
        <taxon>Bacillati</taxon>
        <taxon>Bacillota</taxon>
        <taxon>Clostridia</taxon>
        <taxon>Lachnospirales</taxon>
        <taxon>Anaerotignaceae</taxon>
        <taxon>Anaerotignum</taxon>
    </lineage>
</organism>
<dbReference type="InterPro" id="IPR002105">
    <property type="entry name" value="Dockerin_1_rpt"/>
</dbReference>
<accession>A0ABS2G910</accession>
<keyword evidence="4" id="KW-1185">Reference proteome</keyword>
<feature type="domain" description="Dockerin" evidence="2">
    <location>
        <begin position="43"/>
        <end position="104"/>
    </location>
</feature>
<feature type="region of interest" description="Disordered" evidence="1">
    <location>
        <begin position="273"/>
        <end position="293"/>
    </location>
</feature>
<proteinExistence type="predicted"/>
<dbReference type="PROSITE" id="PS00018">
    <property type="entry name" value="EF_HAND_1"/>
    <property type="match status" value="2"/>
</dbReference>
<dbReference type="Gene3D" id="2.60.40.4130">
    <property type="match status" value="1"/>
</dbReference>
<dbReference type="Proteomes" id="UP000729290">
    <property type="component" value="Unassembled WGS sequence"/>
</dbReference>
<dbReference type="RefSeq" id="WP_205132795.1">
    <property type="nucleotide sequence ID" value="NZ_JACSNT010000002.1"/>
</dbReference>
<name>A0ABS2G910_9FIRM</name>
<dbReference type="PROSITE" id="PS51766">
    <property type="entry name" value="DOCKERIN"/>
    <property type="match status" value="1"/>
</dbReference>
<dbReference type="InterPro" id="IPR016134">
    <property type="entry name" value="Dockerin_dom"/>
</dbReference>
<evidence type="ECO:0000313" key="3">
    <source>
        <dbReference type="EMBL" id="MBM6877964.1"/>
    </source>
</evidence>
<evidence type="ECO:0000259" key="2">
    <source>
        <dbReference type="PROSITE" id="PS51766"/>
    </source>
</evidence>
<dbReference type="SUPFAM" id="SSF63446">
    <property type="entry name" value="Type I dockerin domain"/>
    <property type="match status" value="1"/>
</dbReference>
<protein>
    <recommendedName>
        <fullName evidence="2">Dockerin domain-containing protein</fullName>
    </recommendedName>
</protein>
<sequence>MPAGEAENTYDVTVSGDGYRTFTYHDLSLEQHAKVITIGTKESSFTLGDVNDDGKIDLKDLKLVEAALRTNDSDYDINKDGRVNIVDISIVNRGMIVPVGGKALVQNGAMVASALIGTIDADETDLSGIALSGDTSISDLFVGESTVTVSKADGQKEISEDAPLNIPIVFTEGVAMSEVQIATPAANGIEEFQVIVETEDNGRIVYGSTSRTKTAALLSRSAREADQVIVVNLGTRKVVKKITIQVTKTADNETAVIKQIAFVENTLAKAPEAEAAKPKNVTASPASPVRVYL</sequence>
<evidence type="ECO:0000313" key="4">
    <source>
        <dbReference type="Proteomes" id="UP000729290"/>
    </source>
</evidence>
<comment type="caution">
    <text evidence="3">The sequence shown here is derived from an EMBL/GenBank/DDBJ whole genome shotgun (WGS) entry which is preliminary data.</text>
</comment>